<evidence type="ECO:0000313" key="3">
    <source>
        <dbReference type="Proteomes" id="UP000886653"/>
    </source>
</evidence>
<proteinExistence type="predicted"/>
<dbReference type="Proteomes" id="UP000886653">
    <property type="component" value="Unassembled WGS sequence"/>
</dbReference>
<reference evidence="2" key="1">
    <citation type="submission" date="2013-11" db="EMBL/GenBank/DDBJ databases">
        <title>Genome sequence of the fusiform rust pathogen reveals effectors for host alternation and coevolution with pine.</title>
        <authorList>
            <consortium name="DOE Joint Genome Institute"/>
            <person name="Smith K."/>
            <person name="Pendleton A."/>
            <person name="Kubisiak T."/>
            <person name="Anderson C."/>
            <person name="Salamov A."/>
            <person name="Aerts A."/>
            <person name="Riley R."/>
            <person name="Clum A."/>
            <person name="Lindquist E."/>
            <person name="Ence D."/>
            <person name="Campbell M."/>
            <person name="Kronenberg Z."/>
            <person name="Feau N."/>
            <person name="Dhillon B."/>
            <person name="Hamelin R."/>
            <person name="Burleigh J."/>
            <person name="Smith J."/>
            <person name="Yandell M."/>
            <person name="Nelson C."/>
            <person name="Grigoriev I."/>
            <person name="Davis J."/>
        </authorList>
    </citation>
    <scope>NUCLEOTIDE SEQUENCE</scope>
    <source>
        <strain evidence="2">G11</strain>
    </source>
</reference>
<gene>
    <name evidence="2" type="ORF">CROQUDRAFT_662911</name>
</gene>
<name>A0A9P6NDF7_9BASI</name>
<evidence type="ECO:0000313" key="2">
    <source>
        <dbReference type="EMBL" id="KAG0142159.1"/>
    </source>
</evidence>
<comment type="caution">
    <text evidence="2">The sequence shown here is derived from an EMBL/GenBank/DDBJ whole genome shotgun (WGS) entry which is preliminary data.</text>
</comment>
<protein>
    <submittedName>
        <fullName evidence="2">Uncharacterized protein</fullName>
    </submittedName>
</protein>
<evidence type="ECO:0000256" key="1">
    <source>
        <dbReference type="SAM" id="MobiDB-lite"/>
    </source>
</evidence>
<dbReference type="AlphaFoldDB" id="A0A9P6NDF7"/>
<organism evidence="2 3">
    <name type="scientific">Cronartium quercuum f. sp. fusiforme G11</name>
    <dbReference type="NCBI Taxonomy" id="708437"/>
    <lineage>
        <taxon>Eukaryota</taxon>
        <taxon>Fungi</taxon>
        <taxon>Dikarya</taxon>
        <taxon>Basidiomycota</taxon>
        <taxon>Pucciniomycotina</taxon>
        <taxon>Pucciniomycetes</taxon>
        <taxon>Pucciniales</taxon>
        <taxon>Coleosporiaceae</taxon>
        <taxon>Cronartium</taxon>
    </lineage>
</organism>
<feature type="region of interest" description="Disordered" evidence="1">
    <location>
        <begin position="25"/>
        <end position="47"/>
    </location>
</feature>
<sequence>MERTHDRMIWTLRVCRPQTYGLVGAPRLSRAPSGPGPGSQHPAPKSPWVHSRFFADLCSVE</sequence>
<dbReference type="EMBL" id="MU167358">
    <property type="protein sequence ID" value="KAG0142159.1"/>
    <property type="molecule type" value="Genomic_DNA"/>
</dbReference>
<keyword evidence="3" id="KW-1185">Reference proteome</keyword>
<accession>A0A9P6NDF7</accession>